<evidence type="ECO:0000256" key="3">
    <source>
        <dbReference type="ARBA" id="ARBA00012954"/>
    </source>
</evidence>
<protein>
    <recommendedName>
        <fullName evidence="3 7">UDP-glucose 6-dehydrogenase</fullName>
        <ecNumber evidence="3 7">1.1.1.22</ecNumber>
    </recommendedName>
</protein>
<dbReference type="InterPro" id="IPR014027">
    <property type="entry name" value="UDP-Glc/GDP-Man_DH_C"/>
</dbReference>
<comment type="similarity">
    <text evidence="2 7">Belongs to the UDP-glucose/GDP-mannose dehydrogenase family.</text>
</comment>
<dbReference type="EC" id="1.1.1.22" evidence="3 7"/>
<organism evidence="10 11">
    <name type="scientific">Antrihabitans spumae</name>
    <dbReference type="NCBI Taxonomy" id="3373370"/>
    <lineage>
        <taxon>Bacteria</taxon>
        <taxon>Bacillati</taxon>
        <taxon>Actinomycetota</taxon>
        <taxon>Actinomycetes</taxon>
        <taxon>Mycobacteriales</taxon>
        <taxon>Nocardiaceae</taxon>
        <taxon>Antrihabitans</taxon>
    </lineage>
</organism>
<evidence type="ECO:0000256" key="6">
    <source>
        <dbReference type="ARBA" id="ARBA00047473"/>
    </source>
</evidence>
<dbReference type="EMBL" id="JBIMSP010000028">
    <property type="protein sequence ID" value="MFH5243650.1"/>
    <property type="molecule type" value="Genomic_DNA"/>
</dbReference>
<dbReference type="InterPro" id="IPR028357">
    <property type="entry name" value="UDPglc_DH_bac"/>
</dbReference>
<evidence type="ECO:0000256" key="4">
    <source>
        <dbReference type="ARBA" id="ARBA00023002"/>
    </source>
</evidence>
<dbReference type="InterPro" id="IPR036291">
    <property type="entry name" value="NAD(P)-bd_dom_sf"/>
</dbReference>
<comment type="caution">
    <text evidence="10">The sequence shown here is derived from an EMBL/GenBank/DDBJ whole genome shotgun (WGS) entry which is preliminary data.</text>
</comment>
<feature type="domain" description="UDP-glucose/GDP-mannose dehydrogenase C-terminal" evidence="8">
    <location>
        <begin position="325"/>
        <end position="426"/>
    </location>
</feature>
<evidence type="ECO:0000313" key="11">
    <source>
        <dbReference type="Proteomes" id="UP001609176"/>
    </source>
</evidence>
<dbReference type="SUPFAM" id="SSF52413">
    <property type="entry name" value="UDP-glucose/GDP-mannose dehydrogenase C-terminal domain"/>
    <property type="match status" value="1"/>
</dbReference>
<dbReference type="SMART" id="SM00984">
    <property type="entry name" value="UDPG_MGDP_dh_C"/>
    <property type="match status" value="1"/>
</dbReference>
<dbReference type="GO" id="GO:0016491">
    <property type="term" value="F:oxidoreductase activity"/>
    <property type="evidence" value="ECO:0007669"/>
    <property type="project" value="UniProtKB-KW"/>
</dbReference>
<proteinExistence type="inferred from homology"/>
<dbReference type="PIRSF" id="PIRSF000124">
    <property type="entry name" value="UDPglc_GDPman_dh"/>
    <property type="match status" value="1"/>
</dbReference>
<keyword evidence="12" id="KW-1185">Reference proteome</keyword>
<dbReference type="Gene3D" id="1.20.5.100">
    <property type="entry name" value="Cytochrome c1, transmembrane anchor, C-terminal"/>
    <property type="match status" value="1"/>
</dbReference>
<reference evidence="11 12" key="1">
    <citation type="submission" date="2024-10" db="EMBL/GenBank/DDBJ databases">
        <authorList>
            <person name="Riesco R."/>
        </authorList>
    </citation>
    <scope>NUCLEOTIDE SEQUENCE [LARGE SCALE GENOMIC DNA]</scope>
    <source>
        <strain evidence="10 11">NCIMB 15448</strain>
        <strain evidence="9 12">NCIMB 15450</strain>
    </source>
</reference>
<name>A0ABW7KME4_9NOCA</name>
<dbReference type="PANTHER" id="PTHR43750:SF3">
    <property type="entry name" value="UDP-GLUCOSE 6-DEHYDROGENASE TUAD"/>
    <property type="match status" value="1"/>
</dbReference>
<dbReference type="InterPro" id="IPR008927">
    <property type="entry name" value="6-PGluconate_DH-like_C_sf"/>
</dbReference>
<dbReference type="InterPro" id="IPR001732">
    <property type="entry name" value="UDP-Glc/GDP-Man_DH_N"/>
</dbReference>
<dbReference type="Gene3D" id="3.40.50.720">
    <property type="entry name" value="NAD(P)-binding Rossmann-like Domain"/>
    <property type="match status" value="2"/>
</dbReference>
<evidence type="ECO:0000256" key="1">
    <source>
        <dbReference type="ARBA" id="ARBA00004701"/>
    </source>
</evidence>
<dbReference type="InterPro" id="IPR014026">
    <property type="entry name" value="UDP-Glc/GDP-Man_DH_dimer"/>
</dbReference>
<dbReference type="Pfam" id="PF00984">
    <property type="entry name" value="UDPG_MGDP_dh"/>
    <property type="match status" value="1"/>
</dbReference>
<comment type="catalytic activity">
    <reaction evidence="6 7">
        <text>UDP-alpha-D-glucose + 2 NAD(+) + H2O = UDP-alpha-D-glucuronate + 2 NADH + 3 H(+)</text>
        <dbReference type="Rhea" id="RHEA:23596"/>
        <dbReference type="ChEBI" id="CHEBI:15377"/>
        <dbReference type="ChEBI" id="CHEBI:15378"/>
        <dbReference type="ChEBI" id="CHEBI:57540"/>
        <dbReference type="ChEBI" id="CHEBI:57945"/>
        <dbReference type="ChEBI" id="CHEBI:58052"/>
        <dbReference type="ChEBI" id="CHEBI:58885"/>
        <dbReference type="EC" id="1.1.1.22"/>
    </reaction>
</comment>
<dbReference type="Pfam" id="PF03721">
    <property type="entry name" value="UDPG_MGDP_dh_N"/>
    <property type="match status" value="1"/>
</dbReference>
<evidence type="ECO:0000256" key="7">
    <source>
        <dbReference type="PIRNR" id="PIRNR000124"/>
    </source>
</evidence>
<evidence type="ECO:0000313" key="12">
    <source>
        <dbReference type="Proteomes" id="UP001609219"/>
    </source>
</evidence>
<evidence type="ECO:0000256" key="5">
    <source>
        <dbReference type="ARBA" id="ARBA00023027"/>
    </source>
</evidence>
<comment type="pathway">
    <text evidence="1">Nucleotide-sugar biosynthesis; UDP-alpha-D-glucuronate biosynthesis; UDP-alpha-D-glucuronate from UDP-alpha-D-glucose: step 1/1.</text>
</comment>
<dbReference type="PANTHER" id="PTHR43750">
    <property type="entry name" value="UDP-GLUCOSE 6-DEHYDROGENASE TUAD"/>
    <property type="match status" value="1"/>
</dbReference>
<dbReference type="PIRSF" id="PIRSF500134">
    <property type="entry name" value="UDPglc_DH_bac"/>
    <property type="match status" value="1"/>
</dbReference>
<dbReference type="Pfam" id="PF03720">
    <property type="entry name" value="UDPG_MGDP_dh_C"/>
    <property type="match status" value="1"/>
</dbReference>
<accession>A0ABW7KME4</accession>
<sequence length="463" mass="49452">MSARVTVVGTGYLGATHAACMAELGHDVLAVDTDPSKINLLRTGRAPFFEPHLDEVLQRNIAAGRLHFSTSYDAVGTWGAIHFICVGTPQLDPLGTSDLSQIRATIDALSARITVPSVILGKSTVPVGTARHLIERIKDTASAEADIELAWNPEFLREGHAVRDTLSPTRIVLGTENRTNIRAERLARTIYRLLLARQIPMVVTDLETAELTKTAANSFLATKISFINAMAELCDAAGADVSVLADALGYDPRIGRMHLGAGLGYGGGCLPKDLHALVAKADELGIVSIARLLHDVEQINLRARARTTHLAIAACGGTSRDRSIAVLGAAFKPGTDDIRNSPALDVAEDLRRLGATVTVFDPQAMSKSRNAFPELKYARSTALACRNADAILVLTDWPEFSAMLPGDLEAVVRGKAIVDGRNCLDPLTWRAAGWSYSALGRMGFSGSTAERRAHADPDGALNP</sequence>
<evidence type="ECO:0000256" key="2">
    <source>
        <dbReference type="ARBA" id="ARBA00006601"/>
    </source>
</evidence>
<dbReference type="InterPro" id="IPR017476">
    <property type="entry name" value="UDP-Glc/GDP-Man"/>
</dbReference>
<evidence type="ECO:0000313" key="10">
    <source>
        <dbReference type="EMBL" id="MFH5243650.1"/>
    </source>
</evidence>
<dbReference type="SUPFAM" id="SSF48179">
    <property type="entry name" value="6-phosphogluconate dehydrogenase C-terminal domain-like"/>
    <property type="match status" value="1"/>
</dbReference>
<keyword evidence="4 7" id="KW-0560">Oxidoreductase</keyword>
<dbReference type="Proteomes" id="UP001609219">
    <property type="component" value="Unassembled WGS sequence"/>
</dbReference>
<dbReference type="RefSeq" id="WP_395125195.1">
    <property type="nucleotide sequence ID" value="NZ_JBIMSN010000020.1"/>
</dbReference>
<dbReference type="SUPFAM" id="SSF51735">
    <property type="entry name" value="NAD(P)-binding Rossmann-fold domains"/>
    <property type="match status" value="1"/>
</dbReference>
<gene>
    <name evidence="10" type="ORF">ACHIPV_17460</name>
    <name evidence="9" type="ORF">ACHIRB_04590</name>
</gene>
<dbReference type="Proteomes" id="UP001609176">
    <property type="component" value="Unassembled WGS sequence"/>
</dbReference>
<dbReference type="NCBIfam" id="TIGR03026">
    <property type="entry name" value="NDP-sugDHase"/>
    <property type="match status" value="1"/>
</dbReference>
<evidence type="ECO:0000259" key="8">
    <source>
        <dbReference type="SMART" id="SM00984"/>
    </source>
</evidence>
<evidence type="ECO:0000313" key="9">
    <source>
        <dbReference type="EMBL" id="MFH5227867.1"/>
    </source>
</evidence>
<dbReference type="EMBL" id="JBIMSN010000020">
    <property type="protein sequence ID" value="MFH5227867.1"/>
    <property type="molecule type" value="Genomic_DNA"/>
</dbReference>
<dbReference type="InterPro" id="IPR036220">
    <property type="entry name" value="UDP-Glc/GDP-Man_DH_C_sf"/>
</dbReference>
<keyword evidence="5 7" id="KW-0520">NAD</keyword>